<organism evidence="6 7">
    <name type="scientific">Paraburkholderia terricola</name>
    <dbReference type="NCBI Taxonomy" id="169427"/>
    <lineage>
        <taxon>Bacteria</taxon>
        <taxon>Pseudomonadati</taxon>
        <taxon>Pseudomonadota</taxon>
        <taxon>Betaproteobacteria</taxon>
        <taxon>Burkholderiales</taxon>
        <taxon>Burkholderiaceae</taxon>
        <taxon>Paraburkholderia</taxon>
    </lineage>
</organism>
<evidence type="ECO:0000259" key="5">
    <source>
        <dbReference type="PROSITE" id="PS51118"/>
    </source>
</evidence>
<sequence>MEPAVSTFHTAVLVEEGGPRVVRHLLTGVNDCSTGNVAVEVYVIGRASLSGSWRAAMVKRTSHKATGCPIARPLDAIGDWWSLLIIRDAFDGYERFGEFQKSLGLAKNILTTRLRNLVEHGILETAPASDGSAYQKYVLTKKGLGLFPLLVALRQWGEEHFFEPSELDVRLVDRKFGQPVKRLELRSQDGRLLGPEDAEVRKISSGLRASPRPSSAQQVNDGRRKKDPA</sequence>
<keyword evidence="7" id="KW-1185">Reference proteome</keyword>
<evidence type="ECO:0000256" key="2">
    <source>
        <dbReference type="ARBA" id="ARBA00023125"/>
    </source>
</evidence>
<keyword evidence="1" id="KW-0805">Transcription regulation</keyword>
<dbReference type="PROSITE" id="PS51118">
    <property type="entry name" value="HTH_HXLR"/>
    <property type="match status" value="1"/>
</dbReference>
<dbReference type="PANTHER" id="PTHR33204:SF18">
    <property type="entry name" value="TRANSCRIPTIONAL REGULATORY PROTEIN"/>
    <property type="match status" value="1"/>
</dbReference>
<dbReference type="InterPro" id="IPR036388">
    <property type="entry name" value="WH-like_DNA-bd_sf"/>
</dbReference>
<evidence type="ECO:0000313" key="6">
    <source>
        <dbReference type="EMBL" id="MDR6406985.1"/>
    </source>
</evidence>
<proteinExistence type="predicted"/>
<accession>A0ABU1LK95</accession>
<dbReference type="SUPFAM" id="SSF46785">
    <property type="entry name" value="Winged helix' DNA-binding domain"/>
    <property type="match status" value="1"/>
</dbReference>
<dbReference type="Proteomes" id="UP001264340">
    <property type="component" value="Unassembled WGS sequence"/>
</dbReference>
<dbReference type="InterPro" id="IPR002577">
    <property type="entry name" value="HTH_HxlR"/>
</dbReference>
<evidence type="ECO:0000256" key="1">
    <source>
        <dbReference type="ARBA" id="ARBA00023015"/>
    </source>
</evidence>
<evidence type="ECO:0000313" key="7">
    <source>
        <dbReference type="Proteomes" id="UP001264340"/>
    </source>
</evidence>
<reference evidence="6 7" key="1">
    <citation type="submission" date="2023-07" db="EMBL/GenBank/DDBJ databases">
        <title>Sorghum-associated microbial communities from plants grown in Nebraska, USA.</title>
        <authorList>
            <person name="Schachtman D."/>
        </authorList>
    </citation>
    <scope>NUCLEOTIDE SEQUENCE [LARGE SCALE GENOMIC DNA]</scope>
    <source>
        <strain evidence="6 7">DS1316</strain>
    </source>
</reference>
<feature type="region of interest" description="Disordered" evidence="4">
    <location>
        <begin position="202"/>
        <end position="229"/>
    </location>
</feature>
<protein>
    <submittedName>
        <fullName evidence="6">DNA-binding HxlR family transcriptional regulator</fullName>
    </submittedName>
</protein>
<evidence type="ECO:0000256" key="4">
    <source>
        <dbReference type="SAM" id="MobiDB-lite"/>
    </source>
</evidence>
<comment type="caution">
    <text evidence="6">The sequence shown here is derived from an EMBL/GenBank/DDBJ whole genome shotgun (WGS) entry which is preliminary data.</text>
</comment>
<dbReference type="Gene3D" id="1.10.10.10">
    <property type="entry name" value="Winged helix-like DNA-binding domain superfamily/Winged helix DNA-binding domain"/>
    <property type="match status" value="1"/>
</dbReference>
<dbReference type="GO" id="GO:0003677">
    <property type="term" value="F:DNA binding"/>
    <property type="evidence" value="ECO:0007669"/>
    <property type="project" value="UniProtKB-KW"/>
</dbReference>
<dbReference type="EMBL" id="JAVDRP010000001">
    <property type="protein sequence ID" value="MDR6406985.1"/>
    <property type="molecule type" value="Genomic_DNA"/>
</dbReference>
<name>A0ABU1LK95_9BURK</name>
<keyword evidence="3" id="KW-0804">Transcription</keyword>
<gene>
    <name evidence="6" type="ORF">J2804_000373</name>
</gene>
<feature type="domain" description="HTH hxlR-type" evidence="5">
    <location>
        <begin position="68"/>
        <end position="165"/>
    </location>
</feature>
<keyword evidence="2 6" id="KW-0238">DNA-binding</keyword>
<evidence type="ECO:0000256" key="3">
    <source>
        <dbReference type="ARBA" id="ARBA00023163"/>
    </source>
</evidence>
<dbReference type="InterPro" id="IPR036390">
    <property type="entry name" value="WH_DNA-bd_sf"/>
</dbReference>
<dbReference type="PANTHER" id="PTHR33204">
    <property type="entry name" value="TRANSCRIPTIONAL REGULATOR, MARR FAMILY"/>
    <property type="match status" value="1"/>
</dbReference>
<dbReference type="Pfam" id="PF01638">
    <property type="entry name" value="HxlR"/>
    <property type="match status" value="1"/>
</dbReference>